<feature type="signal peptide" evidence="1">
    <location>
        <begin position="1"/>
        <end position="26"/>
    </location>
</feature>
<name>A0ABT0RBU9_9SPHN</name>
<dbReference type="Proteomes" id="UP001165343">
    <property type="component" value="Unassembled WGS sequence"/>
</dbReference>
<proteinExistence type="predicted"/>
<evidence type="ECO:0000313" key="3">
    <source>
        <dbReference type="Proteomes" id="UP001165343"/>
    </source>
</evidence>
<evidence type="ECO:0000313" key="2">
    <source>
        <dbReference type="EMBL" id="MCL6677719.1"/>
    </source>
</evidence>
<dbReference type="RefSeq" id="WP_249866717.1">
    <property type="nucleotide sequence ID" value="NZ_JAMGBC010000001.1"/>
</dbReference>
<reference evidence="2" key="1">
    <citation type="submission" date="2022-05" db="EMBL/GenBank/DDBJ databases">
        <authorList>
            <person name="Jo J.-H."/>
            <person name="Im W.-T."/>
        </authorList>
    </citation>
    <scope>NUCLEOTIDE SEQUENCE</scope>
    <source>
        <strain evidence="2">RG327</strain>
    </source>
</reference>
<accession>A0ABT0RBU9</accession>
<organism evidence="2 3">
    <name type="scientific">Sphingomonas anseongensis</name>
    <dbReference type="NCBI Taxonomy" id="2908207"/>
    <lineage>
        <taxon>Bacteria</taxon>
        <taxon>Pseudomonadati</taxon>
        <taxon>Pseudomonadota</taxon>
        <taxon>Alphaproteobacteria</taxon>
        <taxon>Sphingomonadales</taxon>
        <taxon>Sphingomonadaceae</taxon>
        <taxon>Sphingomonas</taxon>
    </lineage>
</organism>
<evidence type="ECO:0008006" key="4">
    <source>
        <dbReference type="Google" id="ProtNLM"/>
    </source>
</evidence>
<keyword evidence="3" id="KW-1185">Reference proteome</keyword>
<keyword evidence="1" id="KW-0732">Signal</keyword>
<comment type="caution">
    <text evidence="2">The sequence shown here is derived from an EMBL/GenBank/DDBJ whole genome shotgun (WGS) entry which is preliminary data.</text>
</comment>
<feature type="chain" id="PRO_5046939374" description="Secreted protein" evidence="1">
    <location>
        <begin position="27"/>
        <end position="185"/>
    </location>
</feature>
<dbReference type="EMBL" id="JAMGBC010000001">
    <property type="protein sequence ID" value="MCL6677719.1"/>
    <property type="molecule type" value="Genomic_DNA"/>
</dbReference>
<gene>
    <name evidence="2" type="ORF">LZ519_00065</name>
</gene>
<sequence>MAIMNWRRFGAAASLVLLASSTGAQATPQQGSLGATSQGSVLVTATVPARVQITGLTDLNFGTLDPTTAASSSENVCVWSNTSTKGYNVTATGDGGGTGNTFKLASGANKLDYTVEWAGTSGAVSGQALTTNVAKTGFTSNATAPNCSASTSATMFVKFSTAQMQAAVGSATAYTGTLTLVVAPE</sequence>
<protein>
    <recommendedName>
        <fullName evidence="4">Secreted protein</fullName>
    </recommendedName>
</protein>
<evidence type="ECO:0000256" key="1">
    <source>
        <dbReference type="SAM" id="SignalP"/>
    </source>
</evidence>